<dbReference type="OrthoDB" id="9514740at2759"/>
<reference evidence="2" key="1">
    <citation type="submission" date="2021-06" db="EMBL/GenBank/DDBJ databases">
        <authorList>
            <person name="Kallberg Y."/>
            <person name="Tangrot J."/>
            <person name="Rosling A."/>
        </authorList>
    </citation>
    <scope>NUCLEOTIDE SEQUENCE</scope>
    <source>
        <strain evidence="2">IN212</strain>
    </source>
</reference>
<evidence type="ECO:0000313" key="3">
    <source>
        <dbReference type="Proteomes" id="UP000789396"/>
    </source>
</evidence>
<dbReference type="EMBL" id="CAJVPZ010020729">
    <property type="protein sequence ID" value="CAG8702352.1"/>
    <property type="molecule type" value="Genomic_DNA"/>
</dbReference>
<dbReference type="Gene3D" id="3.90.228.10">
    <property type="match status" value="1"/>
</dbReference>
<name>A0A9N9HRT9_9GLOM</name>
<evidence type="ECO:0000313" key="2">
    <source>
        <dbReference type="EMBL" id="CAG8702352.1"/>
    </source>
</evidence>
<accession>A0A9N9HRT9</accession>
<feature type="region of interest" description="Disordered" evidence="1">
    <location>
        <begin position="167"/>
        <end position="194"/>
    </location>
</feature>
<sequence>MGSPVEYTPQEQYPPMEQIYNEVHYPSHPSSVVMDDYDFKEYVEEQPKLVEGHIPTQNQGNVYCENCKQRLVDCDPDGYASDFCSDECRREALAVGLSNPPCIQCKEFPRVKSSEFCDIGKQFKDAWKHPHKPVPEISKVWKIYCTEALASRYRLYREEVEKNQQLAGKPFPRGDAKRLMSAGNEQRRFHGTKM</sequence>
<organism evidence="2 3">
    <name type="scientific">Racocetra fulgida</name>
    <dbReference type="NCBI Taxonomy" id="60492"/>
    <lineage>
        <taxon>Eukaryota</taxon>
        <taxon>Fungi</taxon>
        <taxon>Fungi incertae sedis</taxon>
        <taxon>Mucoromycota</taxon>
        <taxon>Glomeromycotina</taxon>
        <taxon>Glomeromycetes</taxon>
        <taxon>Diversisporales</taxon>
        <taxon>Gigasporaceae</taxon>
        <taxon>Racocetra</taxon>
    </lineage>
</organism>
<gene>
    <name evidence="2" type="ORF">RFULGI_LOCUS10461</name>
</gene>
<keyword evidence="3" id="KW-1185">Reference proteome</keyword>
<dbReference type="AlphaFoldDB" id="A0A9N9HRT9"/>
<evidence type="ECO:0000256" key="1">
    <source>
        <dbReference type="SAM" id="MobiDB-lite"/>
    </source>
</evidence>
<comment type="caution">
    <text evidence="2">The sequence shown here is derived from an EMBL/GenBank/DDBJ whole genome shotgun (WGS) entry which is preliminary data.</text>
</comment>
<dbReference type="Proteomes" id="UP000789396">
    <property type="component" value="Unassembled WGS sequence"/>
</dbReference>
<protein>
    <submittedName>
        <fullName evidence="2">10012_t:CDS:1</fullName>
    </submittedName>
</protein>
<proteinExistence type="predicted"/>